<evidence type="ECO:0000256" key="9">
    <source>
        <dbReference type="SAM" id="Phobius"/>
    </source>
</evidence>
<organism evidence="12 13">
    <name type="scientific">Hippocampus comes</name>
    <name type="common">Tiger tail seahorse</name>
    <dbReference type="NCBI Taxonomy" id="109280"/>
    <lineage>
        <taxon>Eukaryota</taxon>
        <taxon>Metazoa</taxon>
        <taxon>Chordata</taxon>
        <taxon>Craniata</taxon>
        <taxon>Vertebrata</taxon>
        <taxon>Euteleostomi</taxon>
        <taxon>Actinopterygii</taxon>
        <taxon>Neopterygii</taxon>
        <taxon>Teleostei</taxon>
        <taxon>Neoteleostei</taxon>
        <taxon>Acanthomorphata</taxon>
        <taxon>Syngnathiaria</taxon>
        <taxon>Syngnathiformes</taxon>
        <taxon>Syngnathoidei</taxon>
        <taxon>Syngnathidae</taxon>
        <taxon>Hippocampus</taxon>
    </lineage>
</organism>
<evidence type="ECO:0000313" key="13">
    <source>
        <dbReference type="Proteomes" id="UP000264820"/>
    </source>
</evidence>
<keyword evidence="13" id="KW-1185">Reference proteome</keyword>
<evidence type="ECO:0000256" key="10">
    <source>
        <dbReference type="SAM" id="SignalP"/>
    </source>
</evidence>
<dbReference type="AlphaFoldDB" id="A0A3Q2XTT4"/>
<keyword evidence="5 9" id="KW-1133">Transmembrane helix</keyword>
<dbReference type="GO" id="GO:0072594">
    <property type="term" value="P:establishment of protein localization to organelle"/>
    <property type="evidence" value="ECO:0007669"/>
    <property type="project" value="TreeGrafter"/>
</dbReference>
<comment type="similarity">
    <text evidence="8">Belongs to the LAMP family.</text>
</comment>
<evidence type="ECO:0000313" key="12">
    <source>
        <dbReference type="Ensembl" id="ENSHCOP00000008295.1"/>
    </source>
</evidence>
<dbReference type="Pfam" id="PF01299">
    <property type="entry name" value="Lamp2-like_luminal"/>
    <property type="match status" value="1"/>
</dbReference>
<dbReference type="PRINTS" id="PR00336">
    <property type="entry name" value="LYSASSOCTDMP"/>
</dbReference>
<protein>
    <submittedName>
        <fullName evidence="12">Lysosome-associated membrane glycoprotein 3-like</fullName>
    </submittedName>
</protein>
<reference evidence="12" key="2">
    <citation type="submission" date="2025-09" db="UniProtKB">
        <authorList>
            <consortium name="Ensembl"/>
        </authorList>
    </citation>
    <scope>IDENTIFICATION</scope>
</reference>
<feature type="chain" id="PRO_5018753762" evidence="10">
    <location>
        <begin position="21"/>
        <end position="248"/>
    </location>
</feature>
<dbReference type="InterPro" id="IPR048528">
    <property type="entry name" value="Lamp2-like_luminal"/>
</dbReference>
<accession>A0A3Q2XTT4</accession>
<name>A0A3Q2XTT4_HIPCM</name>
<dbReference type="Ensembl" id="ENSHCOT00000000539.1">
    <property type="protein sequence ID" value="ENSHCOP00000008295.1"/>
    <property type="gene ID" value="ENSHCOG00000010517.1"/>
</dbReference>
<evidence type="ECO:0000256" key="4">
    <source>
        <dbReference type="ARBA" id="ARBA00022753"/>
    </source>
</evidence>
<evidence type="ECO:0000256" key="8">
    <source>
        <dbReference type="PROSITE-ProRule" id="PRU00740"/>
    </source>
</evidence>
<dbReference type="PANTHER" id="PTHR11506">
    <property type="entry name" value="LYSOSOME-ASSOCIATED MEMBRANE GLYCOPROTEIN"/>
    <property type="match status" value="1"/>
</dbReference>
<evidence type="ECO:0000256" key="5">
    <source>
        <dbReference type="ARBA" id="ARBA00022989"/>
    </source>
</evidence>
<keyword evidence="6 8" id="KW-0472">Membrane</keyword>
<dbReference type="PANTHER" id="PTHR11506:SF30">
    <property type="entry name" value="LYSOSOME-ASSOCIATED MEMBRANE GLYCOPROTEIN 3"/>
    <property type="match status" value="1"/>
</dbReference>
<dbReference type="GO" id="GO:0005765">
    <property type="term" value="C:lysosomal membrane"/>
    <property type="evidence" value="ECO:0007669"/>
    <property type="project" value="UniProtKB-SubCell"/>
</dbReference>
<evidence type="ECO:0000256" key="1">
    <source>
        <dbReference type="ARBA" id="ARBA00004530"/>
    </source>
</evidence>
<dbReference type="Proteomes" id="UP000264820">
    <property type="component" value="Unplaced"/>
</dbReference>
<dbReference type="GeneTree" id="ENSGT00950000182899"/>
<keyword evidence="8" id="KW-1015">Disulfide bond</keyword>
<feature type="transmembrane region" description="Helical" evidence="9">
    <location>
        <begin position="217"/>
        <end position="237"/>
    </location>
</feature>
<feature type="domain" description="Lysosome-associated membrane glycoprotein 2-like luminal" evidence="11">
    <location>
        <begin position="50"/>
        <end position="195"/>
    </location>
</feature>
<keyword evidence="4" id="KW-0967">Endosome</keyword>
<proteinExistence type="inferred from homology"/>
<dbReference type="GO" id="GO:0005886">
    <property type="term" value="C:plasma membrane"/>
    <property type="evidence" value="ECO:0007669"/>
    <property type="project" value="TreeGrafter"/>
</dbReference>
<feature type="signal peptide" evidence="10">
    <location>
        <begin position="1"/>
        <end position="20"/>
    </location>
</feature>
<evidence type="ECO:0000256" key="3">
    <source>
        <dbReference type="ARBA" id="ARBA00022729"/>
    </source>
</evidence>
<keyword evidence="3 10" id="KW-0732">Signal</keyword>
<evidence type="ECO:0000259" key="11">
    <source>
        <dbReference type="Pfam" id="PF01299"/>
    </source>
</evidence>
<dbReference type="GO" id="GO:0031902">
    <property type="term" value="C:late endosome membrane"/>
    <property type="evidence" value="ECO:0007669"/>
    <property type="project" value="TreeGrafter"/>
</dbReference>
<reference evidence="12" key="1">
    <citation type="submission" date="2025-08" db="UniProtKB">
        <authorList>
            <consortium name="Ensembl"/>
        </authorList>
    </citation>
    <scope>IDENTIFICATION</scope>
</reference>
<evidence type="ECO:0000256" key="6">
    <source>
        <dbReference type="ARBA" id="ARBA00023136"/>
    </source>
</evidence>
<dbReference type="Gene3D" id="2.40.160.110">
    <property type="match status" value="1"/>
</dbReference>
<evidence type="ECO:0000256" key="7">
    <source>
        <dbReference type="ARBA" id="ARBA00023180"/>
    </source>
</evidence>
<comment type="subcellular location">
    <subcellularLocation>
        <location evidence="1">Endosome membrane</location>
        <topology evidence="1">Single-pass type I membrane protein</topology>
    </subcellularLocation>
    <subcellularLocation>
        <location evidence="8">Lysosome membrane</location>
        <topology evidence="8">Single-pass type I membrane protein</topology>
    </subcellularLocation>
</comment>
<keyword evidence="8" id="KW-0458">Lysosome</keyword>
<keyword evidence="7" id="KW-0325">Glycoprotein</keyword>
<comment type="caution">
    <text evidence="8">Lacks conserved residue(s) required for the propagation of feature annotation.</text>
</comment>
<evidence type="ECO:0000256" key="2">
    <source>
        <dbReference type="ARBA" id="ARBA00022692"/>
    </source>
</evidence>
<feature type="disulfide bond" evidence="8">
    <location>
        <begin position="169"/>
        <end position="206"/>
    </location>
</feature>
<dbReference type="InterPro" id="IPR002000">
    <property type="entry name" value="Lysosome-assoc_membr_glycop"/>
</dbReference>
<dbReference type="OMA" id="GPEVECW"/>
<sequence>ARKCQISITSCLLLPCGVHLLGNDNSIVAASSFGAHIYRPVLRPLDVLPLIGTYNVTNPRGELCVKATLGAQYIVIIKKKSWFFNLDPLKVHVSGSCHRESAVLSLTLPDHAASLQFTFKKENNLFYVTKLTASLSPLPVCLGCANETYLGLVSPGKLFAASYGRSFRCKSTNVLQTSSEMSIKLVFLQMQAFGVPGGHYGEVDECLADYNQRIIPIILWAVAVGLLMIGVLTFLLLKENRTRGYERL</sequence>
<dbReference type="PROSITE" id="PS51407">
    <property type="entry name" value="LAMP_3"/>
    <property type="match status" value="1"/>
</dbReference>
<keyword evidence="2 8" id="KW-0812">Transmembrane</keyword>